<dbReference type="EMBL" id="FNUD01000002">
    <property type="protein sequence ID" value="SEF03229.1"/>
    <property type="molecule type" value="Genomic_DNA"/>
</dbReference>
<reference evidence="3" key="1">
    <citation type="submission" date="2016-10" db="EMBL/GenBank/DDBJ databases">
        <authorList>
            <person name="Varghese N."/>
            <person name="Submissions S."/>
        </authorList>
    </citation>
    <scope>NUCLEOTIDE SEQUENCE [LARGE SCALE GENOMIC DNA]</scope>
    <source>
        <strain evidence="3">LMG 25555</strain>
    </source>
</reference>
<dbReference type="AlphaFoldDB" id="A0A1H5NNI5"/>
<evidence type="ECO:0000256" key="2">
    <source>
        <dbReference type="SAM" id="SignalP"/>
    </source>
</evidence>
<keyword evidence="4" id="KW-1185">Reference proteome</keyword>
<gene>
    <name evidence="3" type="ORF">SAMN04489800_3779</name>
</gene>
<feature type="signal peptide" evidence="2">
    <location>
        <begin position="1"/>
        <end position="17"/>
    </location>
</feature>
<name>A0A1H5NNI5_PSEDM</name>
<evidence type="ECO:0000313" key="3">
    <source>
        <dbReference type="EMBL" id="SEF03229.1"/>
    </source>
</evidence>
<dbReference type="InterPro" id="IPR025738">
    <property type="entry name" value="BatD"/>
</dbReference>
<proteinExistence type="predicted"/>
<dbReference type="Proteomes" id="UP000183613">
    <property type="component" value="Unassembled WGS sequence"/>
</dbReference>
<accession>A0A1H5NNI5</accession>
<keyword evidence="1" id="KW-0472">Membrane</keyword>
<keyword evidence="1" id="KW-1133">Transmembrane helix</keyword>
<dbReference type="PANTHER" id="PTHR40940:SF1">
    <property type="entry name" value="PROTEIN BATD"/>
    <property type="match status" value="1"/>
</dbReference>
<feature type="chain" id="PRO_5010190824" evidence="2">
    <location>
        <begin position="18"/>
        <end position="350"/>
    </location>
</feature>
<protein>
    <submittedName>
        <fullName evidence="3">Oxygen tolerance</fullName>
    </submittedName>
</protein>
<dbReference type="OrthoDB" id="5293418at2"/>
<organism evidence="3 4">
    <name type="scientific">Pseudomonas deceptionensis</name>
    <dbReference type="NCBI Taxonomy" id="882211"/>
    <lineage>
        <taxon>Bacteria</taxon>
        <taxon>Pseudomonadati</taxon>
        <taxon>Pseudomonadota</taxon>
        <taxon>Gammaproteobacteria</taxon>
        <taxon>Pseudomonadales</taxon>
        <taxon>Pseudomonadaceae</taxon>
        <taxon>Pseudomonas</taxon>
    </lineage>
</organism>
<keyword evidence="1" id="KW-0812">Transmembrane</keyword>
<evidence type="ECO:0000256" key="1">
    <source>
        <dbReference type="SAM" id="Phobius"/>
    </source>
</evidence>
<feature type="transmembrane region" description="Helical" evidence="1">
    <location>
        <begin position="289"/>
        <end position="310"/>
    </location>
</feature>
<sequence>MKRLGLTLLLFSALAWADEPQLLVQTRLVPGDAVVVGEPLQLQVDVLTNTWFTSAATLPELSIRGTDILPPNAEAQHLTQTLHGQTLTGLRYTYRITANLAQGFAIPPFTVRATPAQASHELSAQTPAMQFRASLPSGFSPGEPVLVASALRFSQTISPNAGPFKVGDSLSRTLTLQADNTPGLSLPTPALGTLQGLSAYPKTPQVRNLDDGRGSFIGGQRIDRVSYRIEREGDFTLPAISVKWWDSVNRKVQVSQVPGFSFKATANSGDSPVFSITRDLEQLGQPTRLHIPGSLLFLGSILLLAGIGYMTRRRLQHGLSEVNHWLRTRPPRKTYGLRPLNPGHEKDFQE</sequence>
<comment type="caution">
    <text evidence="3">The sequence shown here is derived from an EMBL/GenBank/DDBJ whole genome shotgun (WGS) entry which is preliminary data.</text>
</comment>
<dbReference type="PANTHER" id="PTHR40940">
    <property type="entry name" value="PROTEIN BATD-RELATED"/>
    <property type="match status" value="1"/>
</dbReference>
<evidence type="ECO:0000313" key="4">
    <source>
        <dbReference type="Proteomes" id="UP000183613"/>
    </source>
</evidence>
<keyword evidence="2" id="KW-0732">Signal</keyword>
<dbReference type="RefSeq" id="WP_053069568.1">
    <property type="nucleotide sequence ID" value="NZ_FNUD01000002.1"/>
</dbReference>